<organism evidence="2 3">
    <name type="scientific">Lactococcus protaetiae</name>
    <dbReference type="NCBI Taxonomy" id="2592653"/>
    <lineage>
        <taxon>Bacteria</taxon>
        <taxon>Bacillati</taxon>
        <taxon>Bacillota</taxon>
        <taxon>Bacilli</taxon>
        <taxon>Lactobacillales</taxon>
        <taxon>Streptococcaceae</taxon>
        <taxon>Lactococcus</taxon>
    </lineage>
</organism>
<dbReference type="GO" id="GO:0070819">
    <property type="term" value="F:menaquinone-dependent protoporphyrinogen oxidase activity"/>
    <property type="evidence" value="ECO:0007669"/>
    <property type="project" value="TreeGrafter"/>
</dbReference>
<keyword evidence="3" id="KW-1185">Reference proteome</keyword>
<dbReference type="AlphaFoldDB" id="A0A514Z8C5"/>
<evidence type="ECO:0000313" key="2">
    <source>
        <dbReference type="EMBL" id="QDK70835.1"/>
    </source>
</evidence>
<feature type="domain" description="Flavodoxin" evidence="1">
    <location>
        <begin position="4"/>
        <end position="139"/>
    </location>
</feature>
<evidence type="ECO:0000259" key="1">
    <source>
        <dbReference type="Pfam" id="PF12724"/>
    </source>
</evidence>
<dbReference type="PANTHER" id="PTHR38030:SF2">
    <property type="entry name" value="PROTOPORPHYRINOGEN IX DEHYDROGENASE [QUINONE]"/>
    <property type="match status" value="1"/>
</dbReference>
<sequence length="162" mass="18196">MKTLIAYAGKTGNTAKCARQLAIHLNNVTLVDLNAEQVNPADFEAIIIASPVYSHKFEPSVKNFIKTYLSILQDKPFAAFVTMVEYDTFNKVITREIPEALRNKAIAIENFGGEVNNLSPFGWHDKLIAKSMVKLESKKHPIEFLADAPQNFNEQLKKASWT</sequence>
<dbReference type="InterPro" id="IPR029039">
    <property type="entry name" value="Flavoprotein-like_sf"/>
</dbReference>
<dbReference type="Proteomes" id="UP000315128">
    <property type="component" value="Chromosome"/>
</dbReference>
<evidence type="ECO:0000313" key="3">
    <source>
        <dbReference type="Proteomes" id="UP000315128"/>
    </source>
</evidence>
<dbReference type="PANTHER" id="PTHR38030">
    <property type="entry name" value="PROTOPORPHYRINOGEN IX DEHYDROGENASE [MENAQUINONE]"/>
    <property type="match status" value="1"/>
</dbReference>
<reference evidence="2 3" key="1">
    <citation type="submission" date="2019-07" db="EMBL/GenBank/DDBJ databases">
        <title>Genome sequencing of KACC 19320.</title>
        <authorList>
            <person name="Heo J."/>
            <person name="Kim S.-J."/>
            <person name="Kim J.-S."/>
            <person name="Hong S.-B."/>
            <person name="Kwon S.-W."/>
        </authorList>
    </citation>
    <scope>NUCLEOTIDE SEQUENCE [LARGE SCALE GENOMIC DNA]</scope>
    <source>
        <strain evidence="2 3">KACC 19320</strain>
    </source>
</reference>
<proteinExistence type="predicted"/>
<gene>
    <name evidence="2" type="ORF">FLP15_06320</name>
</gene>
<accession>A0A514Z8C5</accession>
<dbReference type="EMBL" id="CP041356">
    <property type="protein sequence ID" value="QDK70835.1"/>
    <property type="molecule type" value="Genomic_DNA"/>
</dbReference>
<protein>
    <submittedName>
        <fullName evidence="2">Flavodoxin</fullName>
    </submittedName>
</protein>
<dbReference type="GO" id="GO:0006783">
    <property type="term" value="P:heme biosynthetic process"/>
    <property type="evidence" value="ECO:0007669"/>
    <property type="project" value="TreeGrafter"/>
</dbReference>
<dbReference type="KEGG" id="lack:FLP15_06320"/>
<dbReference type="RefSeq" id="WP_142766412.1">
    <property type="nucleotide sequence ID" value="NZ_CP041356.1"/>
</dbReference>
<dbReference type="Gene3D" id="3.40.50.360">
    <property type="match status" value="1"/>
</dbReference>
<dbReference type="Pfam" id="PF12724">
    <property type="entry name" value="Flavodoxin_5"/>
    <property type="match status" value="1"/>
</dbReference>
<dbReference type="OrthoDB" id="2146857at2"/>
<dbReference type="SUPFAM" id="SSF52218">
    <property type="entry name" value="Flavoproteins"/>
    <property type="match status" value="1"/>
</dbReference>
<dbReference type="GO" id="GO:0010181">
    <property type="term" value="F:FMN binding"/>
    <property type="evidence" value="ECO:0007669"/>
    <property type="project" value="TreeGrafter"/>
</dbReference>
<dbReference type="InterPro" id="IPR052200">
    <property type="entry name" value="Protoporphyrinogen_IX_DH"/>
</dbReference>
<dbReference type="InterPro" id="IPR026816">
    <property type="entry name" value="Flavodoxin_dom"/>
</dbReference>
<name>A0A514Z8C5_9LACT</name>